<protein>
    <submittedName>
        <fullName evidence="2">Uncharacterized protein</fullName>
    </submittedName>
</protein>
<feature type="transmembrane region" description="Helical" evidence="1">
    <location>
        <begin position="21"/>
        <end position="47"/>
    </location>
</feature>
<dbReference type="EMBL" id="MT631271">
    <property type="protein sequence ID" value="QNO47693.1"/>
    <property type="molecule type" value="Genomic_DNA"/>
</dbReference>
<organism evidence="2">
    <name type="scientific">Candidatus Methanogaster sp. ANME-2c ERB4</name>
    <dbReference type="NCBI Taxonomy" id="2759911"/>
    <lineage>
        <taxon>Archaea</taxon>
        <taxon>Methanobacteriati</taxon>
        <taxon>Methanobacteriota</taxon>
        <taxon>Stenosarchaea group</taxon>
        <taxon>Methanomicrobia</taxon>
        <taxon>Methanosarcinales</taxon>
        <taxon>ANME-2 cluster</taxon>
        <taxon>Candidatus Methanogasteraceae</taxon>
        <taxon>Candidatus Methanogaster</taxon>
    </lineage>
</organism>
<evidence type="ECO:0000256" key="1">
    <source>
        <dbReference type="SAM" id="Phobius"/>
    </source>
</evidence>
<proteinExistence type="predicted"/>
<evidence type="ECO:0000313" key="2">
    <source>
        <dbReference type="EMBL" id="QNO47693.1"/>
    </source>
</evidence>
<reference evidence="2" key="1">
    <citation type="submission" date="2020-06" db="EMBL/GenBank/DDBJ databases">
        <title>Unique genomic features of the anaerobic methanotrophic archaea.</title>
        <authorList>
            <person name="Chadwick G.L."/>
            <person name="Skennerton C.T."/>
            <person name="Laso-Perez R."/>
            <person name="Leu A.O."/>
            <person name="Speth D.R."/>
            <person name="Yu H."/>
            <person name="Morgan-Lang C."/>
            <person name="Hatzenpichler R."/>
            <person name="Goudeau D."/>
            <person name="Malmstrom R."/>
            <person name="Brazelton W.J."/>
            <person name="Woyke T."/>
            <person name="Hallam S.J."/>
            <person name="Tyson G.W."/>
            <person name="Wegener G."/>
            <person name="Boetius A."/>
            <person name="Orphan V."/>
        </authorList>
    </citation>
    <scope>NUCLEOTIDE SEQUENCE</scope>
</reference>
<dbReference type="AlphaFoldDB" id="A0A7G9YI59"/>
<keyword evidence="1" id="KW-0472">Membrane</keyword>
<gene>
    <name evidence="2" type="ORF">FJIOJMEM_00019</name>
</gene>
<sequence>MRAFALAEFGIRKISTMNLTIIFNDPVISSVVDIIAIISLIGVYVVYPNIYIGDLYSMYFSVVLREIF</sequence>
<keyword evidence="1" id="KW-1133">Transmembrane helix</keyword>
<keyword evidence="1" id="KW-0812">Transmembrane</keyword>
<accession>A0A7G9YI59</accession>
<name>A0A7G9YI59_9EURY</name>